<dbReference type="HOGENOM" id="CLU_789592_0_0_5"/>
<sequence length="351" mass="35722">MTAFPVGTRLTVRLLQVGEAPAAAPLSSALPLVSGAGPALASASLAPGGTADLGGDSGVEEAPALTGAVRATGGGALPLVETPLGVLALRGTLSAAPGTPVVLQVVAVQPPVVSAPPPPAGATGPFQTPSAGWPALQESLALLEGEASVLLDKVPRLGPALTAAVTSFVAAQRPGAEGGRWPGEEAVRALERTGRRGADLARALVREAEDLGPQPLERDGASWVVHTVPLWHAGEITPIRLITRRGGAEADEEGTGGAGREGERFWVEVSLSRLGPLQIDGLYRRTGRQLDLVIRTARPFPTADRQRLTALTHEAVTALGLSGSLRFETTRPPAPPVPVAPLGGEGRGLIA</sequence>
<name>H6SKN1_PARPM</name>
<evidence type="ECO:0000313" key="3">
    <source>
        <dbReference type="Proteomes" id="UP000033220"/>
    </source>
</evidence>
<dbReference type="EMBL" id="HE663493">
    <property type="protein sequence ID" value="CCG08546.1"/>
    <property type="molecule type" value="Genomic_DNA"/>
</dbReference>
<proteinExistence type="predicted"/>
<organism evidence="2 3">
    <name type="scientific">Pararhodospirillum photometricum DSM 122</name>
    <dbReference type="NCBI Taxonomy" id="1150469"/>
    <lineage>
        <taxon>Bacteria</taxon>
        <taxon>Pseudomonadati</taxon>
        <taxon>Pseudomonadota</taxon>
        <taxon>Alphaproteobacteria</taxon>
        <taxon>Rhodospirillales</taxon>
        <taxon>Rhodospirillaceae</taxon>
        <taxon>Pararhodospirillum</taxon>
    </lineage>
</organism>
<evidence type="ECO:0000313" key="2">
    <source>
        <dbReference type="EMBL" id="CCG08546.1"/>
    </source>
</evidence>
<dbReference type="AlphaFoldDB" id="H6SKN1"/>
<keyword evidence="3" id="KW-1185">Reference proteome</keyword>
<protein>
    <submittedName>
        <fullName evidence="2">Uncharacterized protein</fullName>
    </submittedName>
</protein>
<accession>H6SKN1</accession>
<reference evidence="2 3" key="1">
    <citation type="submission" date="2012-02" db="EMBL/GenBank/DDBJ databases">
        <title>Shotgun genome sequence of Phaeospirillum photometricum DSM 122.</title>
        <authorList>
            <person name="Duquesne K."/>
            <person name="Sturgis J."/>
        </authorList>
    </citation>
    <scope>NUCLEOTIDE SEQUENCE [LARGE SCALE GENOMIC DNA]</scope>
    <source>
        <strain evidence="3">DSM122</strain>
    </source>
</reference>
<dbReference type="KEGG" id="rpm:RSPPHO_01920"/>
<dbReference type="Proteomes" id="UP000033220">
    <property type="component" value="Chromosome DSM 122"/>
</dbReference>
<feature type="region of interest" description="Disordered" evidence="1">
    <location>
        <begin position="327"/>
        <end position="351"/>
    </location>
</feature>
<gene>
    <name evidence="2" type="ORF">RSPPHO_01920</name>
</gene>
<evidence type="ECO:0000256" key="1">
    <source>
        <dbReference type="SAM" id="MobiDB-lite"/>
    </source>
</evidence>
<dbReference type="PATRIC" id="fig|1150469.3.peg.2158"/>